<evidence type="ECO:0000256" key="1">
    <source>
        <dbReference type="SAM" id="MobiDB-lite"/>
    </source>
</evidence>
<reference evidence="2 3" key="1">
    <citation type="journal article" date="2019" name="Commun. Biol.">
        <title>The bagworm genome reveals a unique fibroin gene that provides high tensile strength.</title>
        <authorList>
            <person name="Kono N."/>
            <person name="Nakamura H."/>
            <person name="Ohtoshi R."/>
            <person name="Tomita M."/>
            <person name="Numata K."/>
            <person name="Arakawa K."/>
        </authorList>
    </citation>
    <scope>NUCLEOTIDE SEQUENCE [LARGE SCALE GENOMIC DNA]</scope>
</reference>
<comment type="caution">
    <text evidence="2">The sequence shown here is derived from an EMBL/GenBank/DDBJ whole genome shotgun (WGS) entry which is preliminary data.</text>
</comment>
<protein>
    <submittedName>
        <fullName evidence="2">Uncharacterized protein</fullName>
    </submittedName>
</protein>
<feature type="region of interest" description="Disordered" evidence="1">
    <location>
        <begin position="141"/>
        <end position="168"/>
    </location>
</feature>
<organism evidence="2 3">
    <name type="scientific">Eumeta variegata</name>
    <name type="common">Bagworm moth</name>
    <name type="synonym">Eumeta japonica</name>
    <dbReference type="NCBI Taxonomy" id="151549"/>
    <lineage>
        <taxon>Eukaryota</taxon>
        <taxon>Metazoa</taxon>
        <taxon>Ecdysozoa</taxon>
        <taxon>Arthropoda</taxon>
        <taxon>Hexapoda</taxon>
        <taxon>Insecta</taxon>
        <taxon>Pterygota</taxon>
        <taxon>Neoptera</taxon>
        <taxon>Endopterygota</taxon>
        <taxon>Lepidoptera</taxon>
        <taxon>Glossata</taxon>
        <taxon>Ditrysia</taxon>
        <taxon>Tineoidea</taxon>
        <taxon>Psychidae</taxon>
        <taxon>Oiketicinae</taxon>
        <taxon>Eumeta</taxon>
    </lineage>
</organism>
<dbReference type="AlphaFoldDB" id="A0A4C1UFD0"/>
<proteinExistence type="predicted"/>
<dbReference type="Proteomes" id="UP000299102">
    <property type="component" value="Unassembled WGS sequence"/>
</dbReference>
<keyword evidence="3" id="KW-1185">Reference proteome</keyword>
<name>A0A4C1UFD0_EUMVA</name>
<sequence length="362" mass="40401">MFRSRVRVQHPTSCAVRRRGAMRCALVRMAVCASAPALPEMSSGRSLGILVLELTITINKASDNCDVITTIEMCFLRKPILIQEHLKIREILMVARWLRESLRNRQMLGSIAPTGESTDDFKLKYVSHPLRTLCKTTRHTFGGRTSSLRTNGRRGIDSPDAPPARPRERAYGNRFVNAAAANGGPDGRSSYFGFSVQPKTCVFRSEYVARKSWQRDVKNRRAPGEPERWPLASGLLEKKTFFFGSPLLLSSAAARLADGEAGAAAHTAKLELVVDYQSRLLAASGGESRLAGRARRARRARRAPYNIQACAARRSRMRQRLTAPPASRCKYFIIIGTCSLWALCKLYKPNFPVYDWPTLTCP</sequence>
<dbReference type="EMBL" id="BGZK01000169">
    <property type="protein sequence ID" value="GBP25125.1"/>
    <property type="molecule type" value="Genomic_DNA"/>
</dbReference>
<evidence type="ECO:0000313" key="3">
    <source>
        <dbReference type="Proteomes" id="UP000299102"/>
    </source>
</evidence>
<evidence type="ECO:0000313" key="2">
    <source>
        <dbReference type="EMBL" id="GBP25125.1"/>
    </source>
</evidence>
<accession>A0A4C1UFD0</accession>
<gene>
    <name evidence="2" type="ORF">EVAR_19606_1</name>
</gene>